<sequence length="413" mass="49157">MKCGVSYEEVYEAYWLCLRHKGNTIDAIRFEINAEEECLKLWQELQNCTYKPSRSIVFVSDKPVKREIFGAAFRDRVVDTVFAQRVTPFLEQRFIDDNYSTRVGKGTLYGIQRVEQMVREQSANYTVDCWVMKLDMQSYFMSLPKELAWRKFASLLRQIYRGPDLEWMIWLLRVVIMDRPELNCVRNSPLKAWNGLPPNKSLFHSDGLHGMPIGKVISQMTALVFMDDLDHEITDSLWSMSVSYGHYMDDMIFVSRDKELLLWMRDEIVDKWAARNGVRRHPKKMYLQHYSKGVLFTGGMVMPGRTYISRRTIATCIDKIERYNRLAQSDEHYAREHVNEFASTMNSYLGMMRHFAAYNQVRKLLDRISPEWYQVMYVSMNRKRYKVCVRRVYREKMRQLARLEVELEILFEK</sequence>
<protein>
    <recommendedName>
        <fullName evidence="2">Reverse transcriptase domain-containing protein</fullName>
    </recommendedName>
</protein>
<dbReference type="InterPro" id="IPR000477">
    <property type="entry name" value="RT_dom"/>
</dbReference>
<dbReference type="GeneID" id="31501139"/>
<comment type="caution">
    <text evidence="3">The sequence shown here is derived from an EMBL/GenBank/DDBJ whole genome shotgun (WGS) entry which is preliminary data.</text>
</comment>
<dbReference type="Proteomes" id="UP000887097">
    <property type="component" value="Unassembled WGS sequence"/>
</dbReference>
<accession>A0AA37I8N5</accession>
<dbReference type="OMA" id="YFANHYL"/>
<dbReference type="InterPro" id="IPR051083">
    <property type="entry name" value="GrpII_Intron_Splice-Mob/Def"/>
</dbReference>
<comment type="similarity">
    <text evidence="1">Belongs to the bacterial reverse transcriptase family.</text>
</comment>
<dbReference type="EMBL" id="BPTT01000001">
    <property type="protein sequence ID" value="GJG34021.1"/>
    <property type="molecule type" value="Genomic_DNA"/>
</dbReference>
<reference evidence="3" key="1">
    <citation type="submission" date="2021-08" db="EMBL/GenBank/DDBJ databases">
        <title>Prevotella lacticifex sp. nov., isolated from rumen of cow.</title>
        <authorList>
            <person name="Shinkai T."/>
            <person name="Ikeyama N."/>
            <person name="Kumagai M."/>
            <person name="Ohmori H."/>
            <person name="Sakamoto M."/>
            <person name="Ohkuma M."/>
            <person name="Mitsumori M."/>
        </authorList>
    </citation>
    <scope>NUCLEOTIDE SEQUENCE</scope>
    <source>
        <strain evidence="3">JCM 8259</strain>
    </source>
</reference>
<dbReference type="PROSITE" id="PS50878">
    <property type="entry name" value="RT_POL"/>
    <property type="match status" value="1"/>
</dbReference>
<gene>
    <name evidence="3" type="ORF">PRMUPPPA20_21300</name>
</gene>
<evidence type="ECO:0000313" key="4">
    <source>
        <dbReference type="Proteomes" id="UP000887097"/>
    </source>
</evidence>
<proteinExistence type="inferred from homology"/>
<evidence type="ECO:0000313" key="3">
    <source>
        <dbReference type="EMBL" id="GJG34021.1"/>
    </source>
</evidence>
<dbReference type="InterPro" id="IPR043502">
    <property type="entry name" value="DNA/RNA_pol_sf"/>
</dbReference>
<dbReference type="PANTHER" id="PTHR34047">
    <property type="entry name" value="NUCLEAR INTRON MATURASE 1, MITOCHONDRIAL-RELATED"/>
    <property type="match status" value="1"/>
</dbReference>
<organism evidence="3 4">
    <name type="scientific">Xylanibacter ruminicola</name>
    <name type="common">Prevotella ruminicola</name>
    <dbReference type="NCBI Taxonomy" id="839"/>
    <lineage>
        <taxon>Bacteria</taxon>
        <taxon>Pseudomonadati</taxon>
        <taxon>Bacteroidota</taxon>
        <taxon>Bacteroidia</taxon>
        <taxon>Bacteroidales</taxon>
        <taxon>Prevotellaceae</taxon>
        <taxon>Xylanibacter</taxon>
    </lineage>
</organism>
<evidence type="ECO:0000259" key="2">
    <source>
        <dbReference type="PROSITE" id="PS50878"/>
    </source>
</evidence>
<dbReference type="RefSeq" id="WP_013065555.1">
    <property type="nucleotide sequence ID" value="NZ_BPTT01000001.1"/>
</dbReference>
<name>A0AA37I8N5_XYLRU</name>
<evidence type="ECO:0000256" key="1">
    <source>
        <dbReference type="ARBA" id="ARBA00034120"/>
    </source>
</evidence>
<dbReference type="AlphaFoldDB" id="A0AA37I8N5"/>
<dbReference type="PANTHER" id="PTHR34047:SF8">
    <property type="entry name" value="PROTEIN YKFC"/>
    <property type="match status" value="1"/>
</dbReference>
<dbReference type="Pfam" id="PF00078">
    <property type="entry name" value="RVT_1"/>
    <property type="match status" value="1"/>
</dbReference>
<feature type="domain" description="Reverse transcriptase" evidence="2">
    <location>
        <begin position="1"/>
        <end position="301"/>
    </location>
</feature>
<dbReference type="SUPFAM" id="SSF56672">
    <property type="entry name" value="DNA/RNA polymerases"/>
    <property type="match status" value="1"/>
</dbReference>